<dbReference type="InterPro" id="IPR036279">
    <property type="entry name" value="5-3_exonuclease_C_sf"/>
</dbReference>
<dbReference type="SUPFAM" id="SSF47807">
    <property type="entry name" value="5' to 3' exonuclease, C-terminal subdomain"/>
    <property type="match status" value="1"/>
</dbReference>
<dbReference type="Pfam" id="PF00752">
    <property type="entry name" value="XPG_N"/>
    <property type="match status" value="1"/>
</dbReference>
<evidence type="ECO:0000256" key="1">
    <source>
        <dbReference type="ARBA" id="ARBA00022722"/>
    </source>
</evidence>
<organism evidence="5 6">
    <name type="scientific">Grifola frondosa</name>
    <name type="common">Maitake</name>
    <name type="synonym">Polyporus frondosus</name>
    <dbReference type="NCBI Taxonomy" id="5627"/>
    <lineage>
        <taxon>Eukaryota</taxon>
        <taxon>Fungi</taxon>
        <taxon>Dikarya</taxon>
        <taxon>Basidiomycota</taxon>
        <taxon>Agaricomycotina</taxon>
        <taxon>Agaricomycetes</taxon>
        <taxon>Polyporales</taxon>
        <taxon>Grifolaceae</taxon>
        <taxon>Grifola</taxon>
    </lineage>
</organism>
<keyword evidence="1" id="KW-0540">Nuclease</keyword>
<comment type="caution">
    <text evidence="5">The sequence shown here is derived from an EMBL/GenBank/DDBJ whole genome shotgun (WGS) entry which is preliminary data.</text>
</comment>
<evidence type="ECO:0000313" key="6">
    <source>
        <dbReference type="Proteomes" id="UP000092993"/>
    </source>
</evidence>
<feature type="domain" description="XPG-I" evidence="3">
    <location>
        <begin position="118"/>
        <end position="190"/>
    </location>
</feature>
<dbReference type="GO" id="GO:0017108">
    <property type="term" value="F:5'-flap endonuclease activity"/>
    <property type="evidence" value="ECO:0007669"/>
    <property type="project" value="TreeGrafter"/>
</dbReference>
<sequence length="553" mass="61121">MGVRGLWELLKVAKERSNIRSLMLRDGFEGRPQYRGLRLGIDVSIWFYQLGQTFAIGHAQAGENPELRTLFFRLVRLLQLPVHPVFVFDGPSRPTSKRGKRVIAADHWLALGMQRFIEAFGFQWHQVCTGEAEAELAHMNKLNLIDAVLTNDGDSLLFRAQVIIRNANVKEGADVAEVYRSSRVVHDAKLTRGDMILIALLSGCDYDEAGLRGYGSHIARGLVRYGLGRVLYRAACAYDDAAMTTFLADWRETFKAKLRDDPNNFIGRRYPALADALPDSFPNIATLEAYVRPVVSPLQHGMMLVMPGRINPAQLGVLCELYFAWGTRPQILQRFRDLLWVGVAVRTLIAEVLFREGVLRIYCRIKVTSHGFNEAVQTSLLDLRPYNSHGNASASGAELMASASHALMTRVPQVILERARPDFLGDDNTLVQDVTDVRLQLHRHKHVSTALDRYLTVPSASSPKAVTTIASNDNGGSMAVASSSRGVDSTAVTRNTSNQLVRAAAQVTDCDIAPTAPEIIDLTMDDVEIIDLTGDDDDSIAVDVDEAEVADPL</sequence>
<dbReference type="Proteomes" id="UP000092993">
    <property type="component" value="Unassembled WGS sequence"/>
</dbReference>
<protein>
    <submittedName>
        <fullName evidence="5">Flap endonuclease GEN 1</fullName>
    </submittedName>
</protein>
<dbReference type="PANTHER" id="PTHR11081:SF75">
    <property type="entry name" value="ENDONUCLEASE, PUTATIVE (AFU_ORTHOLOGUE AFUA_3G13260)-RELATED"/>
    <property type="match status" value="1"/>
</dbReference>
<dbReference type="Gene3D" id="1.10.150.20">
    <property type="entry name" value="5' to 3' exonuclease, C-terminal subdomain"/>
    <property type="match status" value="1"/>
</dbReference>
<evidence type="ECO:0000259" key="4">
    <source>
        <dbReference type="SMART" id="SM00485"/>
    </source>
</evidence>
<dbReference type="PANTHER" id="PTHR11081">
    <property type="entry name" value="FLAP ENDONUCLEASE FAMILY MEMBER"/>
    <property type="match status" value="1"/>
</dbReference>
<evidence type="ECO:0000313" key="5">
    <source>
        <dbReference type="EMBL" id="OBZ71130.1"/>
    </source>
</evidence>
<accession>A0A1C7M2G0</accession>
<keyword evidence="6" id="KW-1185">Reference proteome</keyword>
<dbReference type="Pfam" id="PF00867">
    <property type="entry name" value="XPG_I"/>
    <property type="match status" value="1"/>
</dbReference>
<dbReference type="AlphaFoldDB" id="A0A1C7M2G0"/>
<dbReference type="STRING" id="5627.A0A1C7M2G0"/>
<gene>
    <name evidence="5" type="primary">Gen1_0</name>
    <name evidence="5" type="ORF">A0H81_08473</name>
</gene>
<dbReference type="InterPro" id="IPR029060">
    <property type="entry name" value="PIN-like_dom_sf"/>
</dbReference>
<dbReference type="SMART" id="SM00485">
    <property type="entry name" value="XPGN"/>
    <property type="match status" value="1"/>
</dbReference>
<dbReference type="InterPro" id="IPR006086">
    <property type="entry name" value="XPG-I_dom"/>
</dbReference>
<dbReference type="PRINTS" id="PR00853">
    <property type="entry name" value="XPGRADSUPER"/>
</dbReference>
<dbReference type="Gene3D" id="3.40.50.1010">
    <property type="entry name" value="5'-nuclease"/>
    <property type="match status" value="2"/>
</dbReference>
<dbReference type="InterPro" id="IPR006085">
    <property type="entry name" value="XPG_DNA_repair_N"/>
</dbReference>
<dbReference type="GO" id="GO:0006281">
    <property type="term" value="P:DNA repair"/>
    <property type="evidence" value="ECO:0007669"/>
    <property type="project" value="UniProtKB-ARBA"/>
</dbReference>
<dbReference type="EMBL" id="LUGG01000011">
    <property type="protein sequence ID" value="OBZ71130.1"/>
    <property type="molecule type" value="Genomic_DNA"/>
</dbReference>
<dbReference type="SUPFAM" id="SSF88723">
    <property type="entry name" value="PIN domain-like"/>
    <property type="match status" value="1"/>
</dbReference>
<dbReference type="CDD" id="cd09870">
    <property type="entry name" value="PIN_YEN1"/>
    <property type="match status" value="1"/>
</dbReference>
<keyword evidence="5" id="KW-0255">Endonuclease</keyword>
<evidence type="ECO:0000256" key="2">
    <source>
        <dbReference type="ARBA" id="ARBA00022801"/>
    </source>
</evidence>
<evidence type="ECO:0000259" key="3">
    <source>
        <dbReference type="SMART" id="SM00484"/>
    </source>
</evidence>
<dbReference type="InterPro" id="IPR006084">
    <property type="entry name" value="XPG/Rad2"/>
</dbReference>
<reference evidence="5 6" key="1">
    <citation type="submission" date="2016-03" db="EMBL/GenBank/DDBJ databases">
        <title>Whole genome sequencing of Grifola frondosa 9006-11.</title>
        <authorList>
            <person name="Min B."/>
            <person name="Park H."/>
            <person name="Kim J.-G."/>
            <person name="Cho H."/>
            <person name="Oh Y.-L."/>
            <person name="Kong W.-S."/>
            <person name="Choi I.-G."/>
        </authorList>
    </citation>
    <scope>NUCLEOTIDE SEQUENCE [LARGE SCALE GENOMIC DNA]</scope>
    <source>
        <strain evidence="5 6">9006-11</strain>
    </source>
</reference>
<feature type="domain" description="XPG N-terminal" evidence="4">
    <location>
        <begin position="1"/>
        <end position="108"/>
    </location>
</feature>
<dbReference type="OMA" id="CELYFAW"/>
<dbReference type="OrthoDB" id="2959108at2759"/>
<name>A0A1C7M2G0_GRIFR</name>
<dbReference type="SMART" id="SM00484">
    <property type="entry name" value="XPGI"/>
    <property type="match status" value="1"/>
</dbReference>
<keyword evidence="2" id="KW-0378">Hydrolase</keyword>
<proteinExistence type="predicted"/>